<feature type="compositionally biased region" description="Low complexity" evidence="13">
    <location>
        <begin position="163"/>
        <end position="179"/>
    </location>
</feature>
<dbReference type="PANTHER" id="PTHR21077:SF5">
    <property type="entry name" value="CROSSOVER JUNCTION ENDONUCLEASE MMS4"/>
    <property type="match status" value="1"/>
</dbReference>
<dbReference type="InterPro" id="IPR033310">
    <property type="entry name" value="Mms4/EME1/EME2"/>
</dbReference>
<keyword evidence="12" id="KW-0469">Meiosis</keyword>
<dbReference type="PANTHER" id="PTHR21077">
    <property type="entry name" value="EME1 PROTEIN"/>
    <property type="match status" value="1"/>
</dbReference>
<evidence type="ECO:0000256" key="1">
    <source>
        <dbReference type="ARBA" id="ARBA00001946"/>
    </source>
</evidence>
<keyword evidence="5" id="KW-0255">Endonuclease</keyword>
<keyword evidence="4" id="KW-0479">Metal-binding</keyword>
<dbReference type="RefSeq" id="XP_069207013.1">
    <property type="nucleotide sequence ID" value="XM_069354942.1"/>
</dbReference>
<gene>
    <name evidence="14" type="ORF">Q8F55_006482</name>
</gene>
<dbReference type="Gene3D" id="3.40.50.10130">
    <property type="match status" value="1"/>
</dbReference>
<evidence type="ECO:0000313" key="14">
    <source>
        <dbReference type="EMBL" id="KAL1407069.1"/>
    </source>
</evidence>
<evidence type="ECO:0000256" key="12">
    <source>
        <dbReference type="ARBA" id="ARBA00023254"/>
    </source>
</evidence>
<keyword evidence="6" id="KW-0227">DNA damage</keyword>
<dbReference type="Gene3D" id="1.10.150.670">
    <property type="entry name" value="Crossover junction endonuclease EME1, DNA-binding domain"/>
    <property type="match status" value="1"/>
</dbReference>
<evidence type="ECO:0000313" key="15">
    <source>
        <dbReference type="Proteomes" id="UP001565368"/>
    </source>
</evidence>
<dbReference type="Proteomes" id="UP001565368">
    <property type="component" value="Unassembled WGS sequence"/>
</dbReference>
<keyword evidence="11" id="KW-0539">Nucleus</keyword>
<accession>A0ABR3PX97</accession>
<name>A0ABR3PX97_9TREE</name>
<evidence type="ECO:0000256" key="2">
    <source>
        <dbReference type="ARBA" id="ARBA00004123"/>
    </source>
</evidence>
<dbReference type="EMBL" id="JBBXJM010000005">
    <property type="protein sequence ID" value="KAL1407069.1"/>
    <property type="molecule type" value="Genomic_DNA"/>
</dbReference>
<protein>
    <recommendedName>
        <fullName evidence="16">ERCC4 domain-containing protein</fullName>
    </recommendedName>
</protein>
<keyword evidence="7" id="KW-0378">Hydrolase</keyword>
<dbReference type="Pfam" id="PF21292">
    <property type="entry name" value="EME1-MUS81_C"/>
    <property type="match status" value="1"/>
</dbReference>
<organism evidence="14 15">
    <name type="scientific">Vanrija albida</name>
    <dbReference type="NCBI Taxonomy" id="181172"/>
    <lineage>
        <taxon>Eukaryota</taxon>
        <taxon>Fungi</taxon>
        <taxon>Dikarya</taxon>
        <taxon>Basidiomycota</taxon>
        <taxon>Agaricomycotina</taxon>
        <taxon>Tremellomycetes</taxon>
        <taxon>Trichosporonales</taxon>
        <taxon>Trichosporonaceae</taxon>
        <taxon>Vanrija</taxon>
    </lineage>
</organism>
<dbReference type="InterPro" id="IPR042530">
    <property type="entry name" value="EME1/EME2_C"/>
</dbReference>
<evidence type="ECO:0000256" key="4">
    <source>
        <dbReference type="ARBA" id="ARBA00022723"/>
    </source>
</evidence>
<evidence type="ECO:0000256" key="13">
    <source>
        <dbReference type="SAM" id="MobiDB-lite"/>
    </source>
</evidence>
<reference evidence="14 15" key="1">
    <citation type="submission" date="2023-08" db="EMBL/GenBank/DDBJ databases">
        <title>Annotated Genome Sequence of Vanrija albida AlHP1.</title>
        <authorList>
            <person name="Herzog R."/>
        </authorList>
    </citation>
    <scope>NUCLEOTIDE SEQUENCE [LARGE SCALE GENOMIC DNA]</scope>
    <source>
        <strain evidence="14 15">AlHP1</strain>
    </source>
</reference>
<keyword evidence="10" id="KW-0234">DNA repair</keyword>
<comment type="cofactor">
    <cofactor evidence="1">
        <name>Mg(2+)</name>
        <dbReference type="ChEBI" id="CHEBI:18420"/>
    </cofactor>
</comment>
<feature type="region of interest" description="Disordered" evidence="13">
    <location>
        <begin position="76"/>
        <end position="245"/>
    </location>
</feature>
<dbReference type="GeneID" id="95987525"/>
<proteinExistence type="predicted"/>
<evidence type="ECO:0000256" key="3">
    <source>
        <dbReference type="ARBA" id="ARBA00022722"/>
    </source>
</evidence>
<evidence type="ECO:0000256" key="8">
    <source>
        <dbReference type="ARBA" id="ARBA00022842"/>
    </source>
</evidence>
<keyword evidence="15" id="KW-1185">Reference proteome</keyword>
<comment type="subcellular location">
    <subcellularLocation>
        <location evidence="2">Nucleus</location>
    </subcellularLocation>
</comment>
<evidence type="ECO:0000256" key="6">
    <source>
        <dbReference type="ARBA" id="ARBA00022763"/>
    </source>
</evidence>
<keyword evidence="8" id="KW-0460">Magnesium</keyword>
<evidence type="ECO:0000256" key="9">
    <source>
        <dbReference type="ARBA" id="ARBA00023172"/>
    </source>
</evidence>
<keyword evidence="9" id="KW-0233">DNA recombination</keyword>
<evidence type="ECO:0000256" key="5">
    <source>
        <dbReference type="ARBA" id="ARBA00022759"/>
    </source>
</evidence>
<comment type="caution">
    <text evidence="14">The sequence shown here is derived from an EMBL/GenBank/DDBJ whole genome shotgun (WGS) entry which is preliminary data.</text>
</comment>
<evidence type="ECO:0000256" key="7">
    <source>
        <dbReference type="ARBA" id="ARBA00022801"/>
    </source>
</evidence>
<feature type="compositionally biased region" description="Basic and acidic residues" evidence="13">
    <location>
        <begin position="197"/>
        <end position="245"/>
    </location>
</feature>
<sequence length="586" mass="64528">MSQHQEIIVLSDASDSDDGIAIVGSTRVTRLRSSSPFFLRQRSARAEIHVISSSDGPNPSSDASFDIQAILRGITSDDIDDHGAPPWRSAGGSQPSPLRASPSRYLDSRPPGAYRTGRTDSLFADSAVAGPSRRARQDRRDEEPRLKKKRPALESVDGFSNLRSRSPSAREPSRTPTPTKTKKRKAPARASPQRSAAHLDELDAGESPRAKKKWEREAAKEAAKVERARARDEAKAAKEAEKSYQKKLNDVNKLRISKTDALRDIEVHLAHDLSLPSAPIAGALPEIEARLAASNSAIHTLSQTETVVGATIRFLRHVRAEWDKDTKRYIPLDQERTEWDPTVVLVCSADDVVDFVAEGDNALIEWLADLRLTLRLKKEDQVILLVRGLDKYHAKTKSLAERAFRDAARAGLSGDQSGPSSILATHGRVDKSVVEAELLRAQLEEMVFVVQVEKTEEIEDWVFNLACDVAVRPFKLLSKSHLPFSAPDHPRKATEPVETLELMLQEVQGLTWSAAGSIAIRFPSFRHLMEAYEEAESGGAEAGGDMVVGCEVRSLKNGAPSERRVGKALSKKLYHVWRGADPLALT</sequence>
<evidence type="ECO:0000256" key="11">
    <source>
        <dbReference type="ARBA" id="ARBA00023242"/>
    </source>
</evidence>
<evidence type="ECO:0000256" key="10">
    <source>
        <dbReference type="ARBA" id="ARBA00023204"/>
    </source>
</evidence>
<keyword evidence="3" id="KW-0540">Nuclease</keyword>
<evidence type="ECO:0008006" key="16">
    <source>
        <dbReference type="Google" id="ProtNLM"/>
    </source>
</evidence>